<evidence type="ECO:0000256" key="1">
    <source>
        <dbReference type="ARBA" id="ARBA00022801"/>
    </source>
</evidence>
<evidence type="ECO:0000313" key="4">
    <source>
        <dbReference type="EMBL" id="QHT01407.1"/>
    </source>
</evidence>
<feature type="domain" description="Inosine/uridine-preferring nucleoside hydrolase" evidence="3">
    <location>
        <begin position="55"/>
        <end position="242"/>
    </location>
</feature>
<dbReference type="GO" id="GO:0008477">
    <property type="term" value="F:purine nucleosidase activity"/>
    <property type="evidence" value="ECO:0007669"/>
    <property type="project" value="TreeGrafter"/>
</dbReference>
<evidence type="ECO:0000256" key="2">
    <source>
        <dbReference type="ARBA" id="ARBA00023295"/>
    </source>
</evidence>
<organism evidence="4">
    <name type="scientific">viral metagenome</name>
    <dbReference type="NCBI Taxonomy" id="1070528"/>
    <lineage>
        <taxon>unclassified sequences</taxon>
        <taxon>metagenomes</taxon>
        <taxon>organismal metagenomes</taxon>
    </lineage>
</organism>
<dbReference type="InterPro" id="IPR036452">
    <property type="entry name" value="Ribo_hydro-like"/>
</dbReference>
<dbReference type="InterPro" id="IPR001910">
    <property type="entry name" value="Inosine/uridine_hydrolase_dom"/>
</dbReference>
<proteinExistence type="predicted"/>
<dbReference type="Gene3D" id="3.90.245.10">
    <property type="entry name" value="Ribonucleoside hydrolase-like"/>
    <property type="match status" value="1"/>
</dbReference>
<dbReference type="Pfam" id="PF01156">
    <property type="entry name" value="IU_nuc_hydro"/>
    <property type="match status" value="1"/>
</dbReference>
<name>A0A6C0CAN3_9ZZZZ</name>
<sequence length="366" mass="41118">MNENNNICPHQWFYYADSNGDDLQMVIREIKDPLFIPIGYVGSKFGFTTGSLIFRRFLALLNVRNIPVQDGYNETVSSDENFQQGIASSPIPIQFLGDTLWGGDVLLPSPENAVPLSKYPSHILLRKAIFRALRTGKKFSIRLSGPATDLARDLEANKDLDISNAIHEIRISGGAINVPGNLFTVPTNTVAEFNVYLDPQAFVNVLSAATHHNIHVNMIPLDATDYCPIDRSYFNSSLQESTFITTEGKSIGLFFENVKAAFGDAVFFNDANIPGGGFYQWDAYTSRLDETYDWKKSFYNVETTPLIATSGKIYQTSPEKGYPIRVGFKYDCSLFRKRWKPIFDKPYFGDGNHIASIECEKISFQC</sequence>
<dbReference type="SUPFAM" id="SSF53590">
    <property type="entry name" value="Nucleoside hydrolase"/>
    <property type="match status" value="1"/>
</dbReference>
<dbReference type="InterPro" id="IPR023186">
    <property type="entry name" value="IUNH"/>
</dbReference>
<keyword evidence="2" id="KW-0326">Glycosidase</keyword>
<dbReference type="PANTHER" id="PTHR12304">
    <property type="entry name" value="INOSINE-URIDINE PREFERRING NUCLEOSIDE HYDROLASE"/>
    <property type="match status" value="1"/>
</dbReference>
<keyword evidence="1" id="KW-0378">Hydrolase</keyword>
<evidence type="ECO:0000259" key="3">
    <source>
        <dbReference type="Pfam" id="PF01156"/>
    </source>
</evidence>
<dbReference type="AlphaFoldDB" id="A0A6C0CAN3"/>
<dbReference type="EMBL" id="MN739371">
    <property type="protein sequence ID" value="QHT01407.1"/>
    <property type="molecule type" value="Genomic_DNA"/>
</dbReference>
<dbReference type="GO" id="GO:0006152">
    <property type="term" value="P:purine nucleoside catabolic process"/>
    <property type="evidence" value="ECO:0007669"/>
    <property type="project" value="TreeGrafter"/>
</dbReference>
<dbReference type="PANTHER" id="PTHR12304:SF4">
    <property type="entry name" value="URIDINE NUCLEOSIDASE"/>
    <property type="match status" value="1"/>
</dbReference>
<accession>A0A6C0CAN3</accession>
<reference evidence="4" key="1">
    <citation type="journal article" date="2020" name="Nature">
        <title>Giant virus diversity and host interactions through global metagenomics.</title>
        <authorList>
            <person name="Schulz F."/>
            <person name="Roux S."/>
            <person name="Paez-Espino D."/>
            <person name="Jungbluth S."/>
            <person name="Walsh D.A."/>
            <person name="Denef V.J."/>
            <person name="McMahon K.D."/>
            <person name="Konstantinidis K.T."/>
            <person name="Eloe-Fadrosh E.A."/>
            <person name="Kyrpides N.C."/>
            <person name="Woyke T."/>
        </authorList>
    </citation>
    <scope>NUCLEOTIDE SEQUENCE</scope>
    <source>
        <strain evidence="4">GVMAG-M-3300020192-26</strain>
    </source>
</reference>
<dbReference type="GO" id="GO:0005829">
    <property type="term" value="C:cytosol"/>
    <property type="evidence" value="ECO:0007669"/>
    <property type="project" value="TreeGrafter"/>
</dbReference>
<protein>
    <recommendedName>
        <fullName evidence="3">Inosine/uridine-preferring nucleoside hydrolase domain-containing protein</fullName>
    </recommendedName>
</protein>